<accession>A0A445GH16</accession>
<dbReference type="AlphaFoldDB" id="A0A445GH16"/>
<keyword evidence="2" id="KW-1185">Reference proteome</keyword>
<dbReference type="PANTHER" id="PTHR37904">
    <property type="entry name" value="OS10G0566900 PROTEIN"/>
    <property type="match status" value="1"/>
</dbReference>
<proteinExistence type="predicted"/>
<sequence>METSASLWYVLKSSVISALSEIALKPSDDDLGALQQLLVDQPNIQIEEGLHESQHQNIQIPDVEQEAVYFQLQ</sequence>
<evidence type="ECO:0000313" key="1">
    <source>
        <dbReference type="EMBL" id="RZB60540.1"/>
    </source>
</evidence>
<dbReference type="Proteomes" id="UP000289340">
    <property type="component" value="Chromosome 16"/>
</dbReference>
<dbReference type="PANTHER" id="PTHR37904:SF2">
    <property type="entry name" value="OS10G0566900 PROTEIN"/>
    <property type="match status" value="1"/>
</dbReference>
<reference evidence="1 2" key="1">
    <citation type="submission" date="2018-09" db="EMBL/GenBank/DDBJ databases">
        <title>A high-quality reference genome of wild soybean provides a powerful tool to mine soybean genomes.</title>
        <authorList>
            <person name="Xie M."/>
            <person name="Chung C.Y.L."/>
            <person name="Li M.-W."/>
            <person name="Wong F.-L."/>
            <person name="Chan T.-F."/>
            <person name="Lam H.-M."/>
        </authorList>
    </citation>
    <scope>NUCLEOTIDE SEQUENCE [LARGE SCALE GENOMIC DNA]</scope>
    <source>
        <strain evidence="2">cv. W05</strain>
        <tissue evidence="1">Hypocotyl of etiolated seedlings</tissue>
    </source>
</reference>
<organism evidence="1 2">
    <name type="scientific">Glycine soja</name>
    <name type="common">Wild soybean</name>
    <dbReference type="NCBI Taxonomy" id="3848"/>
    <lineage>
        <taxon>Eukaryota</taxon>
        <taxon>Viridiplantae</taxon>
        <taxon>Streptophyta</taxon>
        <taxon>Embryophyta</taxon>
        <taxon>Tracheophyta</taxon>
        <taxon>Spermatophyta</taxon>
        <taxon>Magnoliopsida</taxon>
        <taxon>eudicotyledons</taxon>
        <taxon>Gunneridae</taxon>
        <taxon>Pentapetalae</taxon>
        <taxon>rosids</taxon>
        <taxon>fabids</taxon>
        <taxon>Fabales</taxon>
        <taxon>Fabaceae</taxon>
        <taxon>Papilionoideae</taxon>
        <taxon>50 kb inversion clade</taxon>
        <taxon>NPAAA clade</taxon>
        <taxon>indigoferoid/millettioid clade</taxon>
        <taxon>Phaseoleae</taxon>
        <taxon>Glycine</taxon>
        <taxon>Glycine subgen. Soja</taxon>
    </lineage>
</organism>
<protein>
    <submittedName>
        <fullName evidence="1">Uncharacterized protein</fullName>
    </submittedName>
</protein>
<gene>
    <name evidence="1" type="ORF">D0Y65_043343</name>
</gene>
<dbReference type="InterPro" id="IPR038985">
    <property type="entry name" value="OPRN-like"/>
</dbReference>
<dbReference type="EMBL" id="QZWG01000016">
    <property type="protein sequence ID" value="RZB60540.1"/>
    <property type="molecule type" value="Genomic_DNA"/>
</dbReference>
<evidence type="ECO:0000313" key="2">
    <source>
        <dbReference type="Proteomes" id="UP000289340"/>
    </source>
</evidence>
<name>A0A445GH16_GLYSO</name>
<comment type="caution">
    <text evidence="1">The sequence shown here is derived from an EMBL/GenBank/DDBJ whole genome shotgun (WGS) entry which is preliminary data.</text>
</comment>